<dbReference type="PROSITE" id="PS51714">
    <property type="entry name" value="G_BMS1"/>
    <property type="match status" value="1"/>
</dbReference>
<evidence type="ECO:0000256" key="1">
    <source>
        <dbReference type="ARBA" id="ARBA00004604"/>
    </source>
</evidence>
<comment type="similarity">
    <text evidence="5">Belongs to the TRAFAC class translation factor GTPase superfamily. Bms1-like GTPase family. TSR1 subfamily.</text>
</comment>
<reference evidence="9 10" key="1">
    <citation type="submission" date="2024-05" db="EMBL/GenBank/DDBJ databases">
        <title>Genetic variation in Jamaican populations of the coffee berry borer (Hypothenemus hampei).</title>
        <authorList>
            <person name="Errbii M."/>
            <person name="Myrie A."/>
        </authorList>
    </citation>
    <scope>NUCLEOTIDE SEQUENCE [LARGE SCALE GENOMIC DNA]</scope>
    <source>
        <strain evidence="9">JA-Hopewell-2020-01-JO</strain>
        <tissue evidence="9">Whole body</tissue>
    </source>
</reference>
<dbReference type="Pfam" id="PF08142">
    <property type="entry name" value="AARP2CN"/>
    <property type="match status" value="1"/>
</dbReference>
<evidence type="ECO:0000256" key="6">
    <source>
        <dbReference type="ARBA" id="ARBA00040070"/>
    </source>
</evidence>
<dbReference type="AlphaFoldDB" id="A0ABD1ERI8"/>
<feature type="region of interest" description="Disordered" evidence="7">
    <location>
        <begin position="1"/>
        <end position="68"/>
    </location>
</feature>
<dbReference type="Pfam" id="PF22298">
    <property type="entry name" value="Tsr1_G-like"/>
    <property type="match status" value="1"/>
</dbReference>
<dbReference type="InterPro" id="IPR007034">
    <property type="entry name" value="BMS1_TSR1_C"/>
</dbReference>
<feature type="compositionally biased region" description="Acidic residues" evidence="7">
    <location>
        <begin position="403"/>
        <end position="432"/>
    </location>
</feature>
<dbReference type="GO" id="GO:0042254">
    <property type="term" value="P:ribosome biogenesis"/>
    <property type="evidence" value="ECO:0007669"/>
    <property type="project" value="UniProtKB-KW"/>
</dbReference>
<proteinExistence type="inferred from homology"/>
<sequence>MALDKPQVHRSGPLKQTNKEHKTGRHRSKGSVSLANKGKISLKAATKRNKRELNRDQRRHQATQIRQKKREEVLVKKRSLGGLELAPFLVAVIPLHREFDPTTALSILMQCDEEASVKTSPSGVKHICIPRFKKRFSFVVPANDNELDVLDTLKVADTVLFLLSSINGTEYPEEIVDKWGNKILMSSLAQGLPTPVVALTDLDSIAPKKRQEFKQSVQKIVTKWLPDEKLLVLDKNIDAINILRKIGNQKRKPVLYRDKRPYLYGEELVYEPDSEDGNGTLKVTGYLKGDVLSVNQLIHIPGLGDFQMNQIDSAPDPNKIEKTRNSEENAMETGISMPIKVLEKCDPTKQELLISENVPDPMEAEQTWPTNEELVEAEKEHRQNKLKNKPKGWSDYQAAWIPDADDQILGDNEDNDDGDDDDDDNDFMDADSEEKSYYSDAEDNERDFDTVTESEMAPNDDKYDQELDLNAEKEELEKMKAAKTDLTFPDEIDTPLNITARERFQKYRGLESFRTSPWDPKQNLPSDYSRIFWFKNFNAARKNILKQQEDKSGALPGWYITVHIKNVSQLMWSAFEKTKSPVVLMGLYPHEQKMSIINVVLRRTQNHGYPIKSKERLIFQCGFRRFANNPIFSQHTNGHKHKFERFFHPDSTVVATFYAPVQFPPAPVLCYKEVLGTLILVATGNVMSCDPDRLIIKRAVLSGHPLKIYKKSAIIRFMFFNREDIAYFKSCTLRTKMGRTGHIKEPLGTHGHMKCVFDGQLQSQDTVLLNLYKRVYPKWTYESLIVSCANNEMETS</sequence>
<dbReference type="InterPro" id="IPR030387">
    <property type="entry name" value="G_Bms1/Tsr1_dom"/>
</dbReference>
<dbReference type="EMBL" id="JBDJPC010000006">
    <property type="protein sequence ID" value="KAL1498358.1"/>
    <property type="molecule type" value="Genomic_DNA"/>
</dbReference>
<feature type="compositionally biased region" description="Acidic residues" evidence="7">
    <location>
        <begin position="440"/>
        <end position="452"/>
    </location>
</feature>
<dbReference type="SMART" id="SM01362">
    <property type="entry name" value="DUF663"/>
    <property type="match status" value="1"/>
</dbReference>
<evidence type="ECO:0000256" key="2">
    <source>
        <dbReference type="ARBA" id="ARBA00022517"/>
    </source>
</evidence>
<keyword evidence="2" id="KW-0690">Ribosome biogenesis</keyword>
<accession>A0ABD1ERI8</accession>
<dbReference type="InterPro" id="IPR039761">
    <property type="entry name" value="Bms1/Tsr1"/>
</dbReference>
<dbReference type="Pfam" id="PF04950">
    <property type="entry name" value="RIBIOP_C"/>
    <property type="match status" value="1"/>
</dbReference>
<comment type="function">
    <text evidence="4">Required during maturation of the 40S ribosomal subunit in the nucleolus.</text>
</comment>
<dbReference type="PANTHER" id="PTHR12858">
    <property type="entry name" value="RIBOSOME BIOGENESIS PROTEIN"/>
    <property type="match status" value="1"/>
</dbReference>
<evidence type="ECO:0000259" key="8">
    <source>
        <dbReference type="PROSITE" id="PS51714"/>
    </source>
</evidence>
<keyword evidence="10" id="KW-1185">Reference proteome</keyword>
<dbReference type="GO" id="GO:0005730">
    <property type="term" value="C:nucleolus"/>
    <property type="evidence" value="ECO:0007669"/>
    <property type="project" value="UniProtKB-SubCell"/>
</dbReference>
<gene>
    <name evidence="9" type="ORF">ABEB36_009170</name>
</gene>
<dbReference type="PANTHER" id="PTHR12858:SF1">
    <property type="entry name" value="PRE-RRNA-PROCESSING PROTEIN TSR1 HOMOLOG"/>
    <property type="match status" value="1"/>
</dbReference>
<comment type="caution">
    <text evidence="9">The sequence shown here is derived from an EMBL/GenBank/DDBJ whole genome shotgun (WGS) entry which is preliminary data.</text>
</comment>
<dbReference type="InterPro" id="IPR012948">
    <property type="entry name" value="AARP2CN"/>
</dbReference>
<dbReference type="SMART" id="SM00785">
    <property type="entry name" value="AARP2CN"/>
    <property type="match status" value="1"/>
</dbReference>
<keyword evidence="3" id="KW-0539">Nucleus</keyword>
<name>A0ABD1ERI8_HYPHA</name>
<protein>
    <recommendedName>
        <fullName evidence="6">Pre-rRNA-processing protein TSR1 homolog</fullName>
    </recommendedName>
</protein>
<evidence type="ECO:0000313" key="10">
    <source>
        <dbReference type="Proteomes" id="UP001566132"/>
    </source>
</evidence>
<feature type="region of interest" description="Disordered" evidence="7">
    <location>
        <begin position="376"/>
        <end position="465"/>
    </location>
</feature>
<feature type="domain" description="Bms1-type G" evidence="8">
    <location>
        <begin position="86"/>
        <end position="252"/>
    </location>
</feature>
<evidence type="ECO:0000256" key="5">
    <source>
        <dbReference type="ARBA" id="ARBA00038288"/>
    </source>
</evidence>
<dbReference type="Proteomes" id="UP001566132">
    <property type="component" value="Unassembled WGS sequence"/>
</dbReference>
<evidence type="ECO:0000313" key="9">
    <source>
        <dbReference type="EMBL" id="KAL1498358.1"/>
    </source>
</evidence>
<evidence type="ECO:0000256" key="7">
    <source>
        <dbReference type="SAM" id="MobiDB-lite"/>
    </source>
</evidence>
<comment type="subcellular location">
    <subcellularLocation>
        <location evidence="1">Nucleus</location>
        <location evidence="1">Nucleolus</location>
    </subcellularLocation>
</comment>
<evidence type="ECO:0000256" key="4">
    <source>
        <dbReference type="ARBA" id="ARBA00037087"/>
    </source>
</evidence>
<organism evidence="9 10">
    <name type="scientific">Hypothenemus hampei</name>
    <name type="common">Coffee berry borer</name>
    <dbReference type="NCBI Taxonomy" id="57062"/>
    <lineage>
        <taxon>Eukaryota</taxon>
        <taxon>Metazoa</taxon>
        <taxon>Ecdysozoa</taxon>
        <taxon>Arthropoda</taxon>
        <taxon>Hexapoda</taxon>
        <taxon>Insecta</taxon>
        <taxon>Pterygota</taxon>
        <taxon>Neoptera</taxon>
        <taxon>Endopterygota</taxon>
        <taxon>Coleoptera</taxon>
        <taxon>Polyphaga</taxon>
        <taxon>Cucujiformia</taxon>
        <taxon>Curculionidae</taxon>
        <taxon>Scolytinae</taxon>
        <taxon>Hypothenemus</taxon>
    </lineage>
</organism>
<evidence type="ECO:0000256" key="3">
    <source>
        <dbReference type="ARBA" id="ARBA00023242"/>
    </source>
</evidence>